<gene>
    <name evidence="1" type="ORF">BRADI_5g24231v3</name>
</gene>
<dbReference type="Gramene" id="PNT62022">
    <property type="protein sequence ID" value="PNT62022"/>
    <property type="gene ID" value="BRADI_5g24231v3"/>
</dbReference>
<sequence>MVYVPHRSTTSSTRVEHLRPGLLPRQELGCMLTMLRLLDCFVQACARLTSRLV</sequence>
<name>A0A2K2CJ19_BRADI</name>
<accession>A0A2K2CJ19</accession>
<dbReference type="Proteomes" id="UP000008810">
    <property type="component" value="Chromosome 5"/>
</dbReference>
<reference evidence="1" key="2">
    <citation type="submission" date="2017-06" db="EMBL/GenBank/DDBJ databases">
        <title>WGS assembly of Brachypodium distachyon.</title>
        <authorList>
            <consortium name="The International Brachypodium Initiative"/>
            <person name="Lucas S."/>
            <person name="Harmon-Smith M."/>
            <person name="Lail K."/>
            <person name="Tice H."/>
            <person name="Grimwood J."/>
            <person name="Bruce D."/>
            <person name="Barry K."/>
            <person name="Shu S."/>
            <person name="Lindquist E."/>
            <person name="Wang M."/>
            <person name="Pitluck S."/>
            <person name="Vogel J.P."/>
            <person name="Garvin D.F."/>
            <person name="Mockler T.C."/>
            <person name="Schmutz J."/>
            <person name="Rokhsar D."/>
            <person name="Bevan M.W."/>
        </authorList>
    </citation>
    <scope>NUCLEOTIDE SEQUENCE</scope>
    <source>
        <strain evidence="1">Bd21</strain>
    </source>
</reference>
<evidence type="ECO:0000313" key="3">
    <source>
        <dbReference type="Proteomes" id="UP000008810"/>
    </source>
</evidence>
<evidence type="ECO:0000313" key="1">
    <source>
        <dbReference type="EMBL" id="PNT62022.1"/>
    </source>
</evidence>
<dbReference type="InParanoid" id="A0A2K2CJ19"/>
<reference evidence="2" key="3">
    <citation type="submission" date="2018-08" db="UniProtKB">
        <authorList>
            <consortium name="EnsemblPlants"/>
        </authorList>
    </citation>
    <scope>IDENTIFICATION</scope>
    <source>
        <strain evidence="2">cv. Bd21</strain>
    </source>
</reference>
<dbReference type="EMBL" id="CM000884">
    <property type="protein sequence ID" value="PNT62022.1"/>
    <property type="molecule type" value="Genomic_DNA"/>
</dbReference>
<proteinExistence type="predicted"/>
<protein>
    <submittedName>
        <fullName evidence="1 2">Uncharacterized protein</fullName>
    </submittedName>
</protein>
<dbReference type="AlphaFoldDB" id="A0A2K2CJ19"/>
<evidence type="ECO:0000313" key="2">
    <source>
        <dbReference type="EnsemblPlants" id="PNT62022"/>
    </source>
</evidence>
<reference evidence="1 2" key="1">
    <citation type="journal article" date="2010" name="Nature">
        <title>Genome sequencing and analysis of the model grass Brachypodium distachyon.</title>
        <authorList>
            <consortium name="International Brachypodium Initiative"/>
        </authorList>
    </citation>
    <scope>NUCLEOTIDE SEQUENCE [LARGE SCALE GENOMIC DNA]</scope>
    <source>
        <strain evidence="1 2">Bd21</strain>
    </source>
</reference>
<dbReference type="EnsemblPlants" id="PNT62022">
    <property type="protein sequence ID" value="PNT62022"/>
    <property type="gene ID" value="BRADI_5g24231v3"/>
</dbReference>
<organism evidence="1">
    <name type="scientific">Brachypodium distachyon</name>
    <name type="common">Purple false brome</name>
    <name type="synonym">Trachynia distachya</name>
    <dbReference type="NCBI Taxonomy" id="15368"/>
    <lineage>
        <taxon>Eukaryota</taxon>
        <taxon>Viridiplantae</taxon>
        <taxon>Streptophyta</taxon>
        <taxon>Embryophyta</taxon>
        <taxon>Tracheophyta</taxon>
        <taxon>Spermatophyta</taxon>
        <taxon>Magnoliopsida</taxon>
        <taxon>Liliopsida</taxon>
        <taxon>Poales</taxon>
        <taxon>Poaceae</taxon>
        <taxon>BOP clade</taxon>
        <taxon>Pooideae</taxon>
        <taxon>Stipodae</taxon>
        <taxon>Brachypodieae</taxon>
        <taxon>Brachypodium</taxon>
    </lineage>
</organism>
<keyword evidence="3" id="KW-1185">Reference proteome</keyword>